<feature type="signal peptide" evidence="1">
    <location>
        <begin position="1"/>
        <end position="22"/>
    </location>
</feature>
<evidence type="ECO:0000313" key="2">
    <source>
        <dbReference type="EMBL" id="KAK8534723.1"/>
    </source>
</evidence>
<evidence type="ECO:0000256" key="1">
    <source>
        <dbReference type="SAM" id="SignalP"/>
    </source>
</evidence>
<organism evidence="2 3">
    <name type="scientific">Hibiscus sabdariffa</name>
    <name type="common">roselle</name>
    <dbReference type="NCBI Taxonomy" id="183260"/>
    <lineage>
        <taxon>Eukaryota</taxon>
        <taxon>Viridiplantae</taxon>
        <taxon>Streptophyta</taxon>
        <taxon>Embryophyta</taxon>
        <taxon>Tracheophyta</taxon>
        <taxon>Spermatophyta</taxon>
        <taxon>Magnoliopsida</taxon>
        <taxon>eudicotyledons</taxon>
        <taxon>Gunneridae</taxon>
        <taxon>Pentapetalae</taxon>
        <taxon>rosids</taxon>
        <taxon>malvids</taxon>
        <taxon>Malvales</taxon>
        <taxon>Malvaceae</taxon>
        <taxon>Malvoideae</taxon>
        <taxon>Hibiscus</taxon>
    </lineage>
</organism>
<name>A0ABR2DBN1_9ROSI</name>
<evidence type="ECO:0000313" key="3">
    <source>
        <dbReference type="Proteomes" id="UP001472677"/>
    </source>
</evidence>
<keyword evidence="3" id="KW-1185">Reference proteome</keyword>
<keyword evidence="1" id="KW-0732">Signal</keyword>
<gene>
    <name evidence="2" type="ORF">V6N12_057367</name>
</gene>
<accession>A0ABR2DBN1</accession>
<dbReference type="Proteomes" id="UP001472677">
    <property type="component" value="Unassembled WGS sequence"/>
</dbReference>
<feature type="chain" id="PRO_5046813572" evidence="1">
    <location>
        <begin position="23"/>
        <end position="155"/>
    </location>
</feature>
<protein>
    <submittedName>
        <fullName evidence="2">Uncharacterized protein</fullName>
    </submittedName>
</protein>
<reference evidence="2 3" key="1">
    <citation type="journal article" date="2024" name="G3 (Bethesda)">
        <title>Genome assembly of Hibiscus sabdariffa L. provides insights into metabolisms of medicinal natural products.</title>
        <authorList>
            <person name="Kim T."/>
        </authorList>
    </citation>
    <scope>NUCLEOTIDE SEQUENCE [LARGE SCALE GENOMIC DNA]</scope>
    <source>
        <strain evidence="2">TK-2024</strain>
        <tissue evidence="2">Old leaves</tissue>
    </source>
</reference>
<comment type="caution">
    <text evidence="2">The sequence shown here is derived from an EMBL/GenBank/DDBJ whole genome shotgun (WGS) entry which is preliminary data.</text>
</comment>
<sequence length="155" mass="16951">MARTGFVVLSLAWLLSVQCAVGNNMQLNGSAKTKTNSSSAGDVNDEVIQLPSAVSGFISEGLQEASEKGLVKDLGDHFELAFSPQQEDDFFTKIITKTIKEMEQQKLPESKVVQDALFPRGSKTMDPNAKSDFIRAIKDAMYNAKIIKQSTTPLH</sequence>
<dbReference type="EMBL" id="JBBPBM010000031">
    <property type="protein sequence ID" value="KAK8534723.1"/>
    <property type="molecule type" value="Genomic_DNA"/>
</dbReference>
<proteinExistence type="predicted"/>